<evidence type="ECO:0000313" key="2">
    <source>
        <dbReference type="EMBL" id="NJC33317.1"/>
    </source>
</evidence>
<keyword evidence="3" id="KW-1185">Reference proteome</keyword>
<organism evidence="2 3">
    <name type="scientific">Sphingomonas jejuensis</name>
    <dbReference type="NCBI Taxonomy" id="904715"/>
    <lineage>
        <taxon>Bacteria</taxon>
        <taxon>Pseudomonadati</taxon>
        <taxon>Pseudomonadota</taxon>
        <taxon>Alphaproteobacteria</taxon>
        <taxon>Sphingomonadales</taxon>
        <taxon>Sphingomonadaceae</taxon>
        <taxon>Sphingomonas</taxon>
    </lineage>
</organism>
<accession>A0ABX0XKK3</accession>
<feature type="transmembrane region" description="Helical" evidence="1">
    <location>
        <begin position="21"/>
        <end position="42"/>
    </location>
</feature>
<proteinExistence type="predicted"/>
<comment type="caution">
    <text evidence="2">The sequence shown here is derived from an EMBL/GenBank/DDBJ whole genome shotgun (WGS) entry which is preliminary data.</text>
</comment>
<keyword evidence="1" id="KW-0812">Transmembrane</keyword>
<evidence type="ECO:0000256" key="1">
    <source>
        <dbReference type="SAM" id="Phobius"/>
    </source>
</evidence>
<feature type="transmembrane region" description="Helical" evidence="1">
    <location>
        <begin position="77"/>
        <end position="98"/>
    </location>
</feature>
<dbReference type="RefSeq" id="WP_167953211.1">
    <property type="nucleotide sequence ID" value="NZ_JAATJE010000001.1"/>
</dbReference>
<keyword evidence="1" id="KW-0472">Membrane</keyword>
<evidence type="ECO:0000313" key="3">
    <source>
        <dbReference type="Proteomes" id="UP000734218"/>
    </source>
</evidence>
<gene>
    <name evidence="2" type="ORF">GGR88_000791</name>
</gene>
<dbReference type="EMBL" id="JAATJE010000001">
    <property type="protein sequence ID" value="NJC33317.1"/>
    <property type="molecule type" value="Genomic_DNA"/>
</dbReference>
<keyword evidence="1" id="KW-1133">Transmembrane helix</keyword>
<sequence>MYEPTGRGTWFKWSALNRAERILLATSLTCIGVGTACLTQLMDAGGPFYDLGFRLGSGGMAPPETRSALLSPVVDRWLTLLTVLLFAVAAVLWSLFSARQDELFNRVQNRSYGLGSFITLAALALWLAGERIGWLPSPTAGWVLLDWLVICTAVWMVDARRLWQ</sequence>
<feature type="transmembrane region" description="Helical" evidence="1">
    <location>
        <begin position="110"/>
        <end position="128"/>
    </location>
</feature>
<reference evidence="2 3" key="1">
    <citation type="submission" date="2020-03" db="EMBL/GenBank/DDBJ databases">
        <title>Genomic Encyclopedia of Type Strains, Phase IV (KMG-IV): sequencing the most valuable type-strain genomes for metagenomic binning, comparative biology and taxonomic classification.</title>
        <authorList>
            <person name="Goeker M."/>
        </authorList>
    </citation>
    <scope>NUCLEOTIDE SEQUENCE [LARGE SCALE GENOMIC DNA]</scope>
    <source>
        <strain evidence="2 3">DSM 27651</strain>
    </source>
</reference>
<evidence type="ECO:0008006" key="4">
    <source>
        <dbReference type="Google" id="ProtNLM"/>
    </source>
</evidence>
<dbReference type="Proteomes" id="UP000734218">
    <property type="component" value="Unassembled WGS sequence"/>
</dbReference>
<name>A0ABX0XKK3_9SPHN</name>
<feature type="transmembrane region" description="Helical" evidence="1">
    <location>
        <begin position="140"/>
        <end position="157"/>
    </location>
</feature>
<protein>
    <recommendedName>
        <fullName evidence="4">DUF998 domain-containing protein</fullName>
    </recommendedName>
</protein>